<proteinExistence type="predicted"/>
<keyword evidence="3" id="KW-1185">Reference proteome</keyword>
<accession>A0A0D0B522</accession>
<reference evidence="2 3" key="1">
    <citation type="submission" date="2014-04" db="EMBL/GenBank/DDBJ databases">
        <authorList>
            <consortium name="DOE Joint Genome Institute"/>
            <person name="Kuo A."/>
            <person name="Ruytinx J."/>
            <person name="Rineau F."/>
            <person name="Colpaert J."/>
            <person name="Kohler A."/>
            <person name="Nagy L.G."/>
            <person name="Floudas D."/>
            <person name="Copeland A."/>
            <person name="Barry K.W."/>
            <person name="Cichocki N."/>
            <person name="Veneault-Fourrey C."/>
            <person name="LaButti K."/>
            <person name="Lindquist E.A."/>
            <person name="Lipzen A."/>
            <person name="Lundell T."/>
            <person name="Morin E."/>
            <person name="Murat C."/>
            <person name="Sun H."/>
            <person name="Tunlid A."/>
            <person name="Henrissat B."/>
            <person name="Grigoriev I.V."/>
            <person name="Hibbett D.S."/>
            <person name="Martin F."/>
            <person name="Nordberg H.P."/>
            <person name="Cantor M.N."/>
            <person name="Hua S.X."/>
        </authorList>
    </citation>
    <scope>NUCLEOTIDE SEQUENCE [LARGE SCALE GENOMIC DNA]</scope>
    <source>
        <strain evidence="2 3">UH-Slu-Lm8-n1</strain>
    </source>
</reference>
<gene>
    <name evidence="2" type="ORF">CY34DRAFT_363276</name>
</gene>
<feature type="compositionally biased region" description="Polar residues" evidence="1">
    <location>
        <begin position="247"/>
        <end position="256"/>
    </location>
</feature>
<dbReference type="OrthoDB" id="3269405at2759"/>
<feature type="compositionally biased region" description="Low complexity" evidence="1">
    <location>
        <begin position="285"/>
        <end position="301"/>
    </location>
</feature>
<evidence type="ECO:0000313" key="3">
    <source>
        <dbReference type="Proteomes" id="UP000054485"/>
    </source>
</evidence>
<dbReference type="AlphaFoldDB" id="A0A0D0B522"/>
<dbReference type="EMBL" id="KN835366">
    <property type="protein sequence ID" value="KIK38943.1"/>
    <property type="molecule type" value="Genomic_DNA"/>
</dbReference>
<protein>
    <submittedName>
        <fullName evidence="2">Uncharacterized protein</fullName>
    </submittedName>
</protein>
<evidence type="ECO:0000313" key="2">
    <source>
        <dbReference type="EMBL" id="KIK38943.1"/>
    </source>
</evidence>
<name>A0A0D0B522_9AGAM</name>
<dbReference type="Proteomes" id="UP000054485">
    <property type="component" value="Unassembled WGS sequence"/>
</dbReference>
<organism evidence="2 3">
    <name type="scientific">Suillus luteus UH-Slu-Lm8-n1</name>
    <dbReference type="NCBI Taxonomy" id="930992"/>
    <lineage>
        <taxon>Eukaryota</taxon>
        <taxon>Fungi</taxon>
        <taxon>Dikarya</taxon>
        <taxon>Basidiomycota</taxon>
        <taxon>Agaricomycotina</taxon>
        <taxon>Agaricomycetes</taxon>
        <taxon>Agaricomycetidae</taxon>
        <taxon>Boletales</taxon>
        <taxon>Suillineae</taxon>
        <taxon>Suillaceae</taxon>
        <taxon>Suillus</taxon>
    </lineage>
</organism>
<feature type="compositionally biased region" description="Polar residues" evidence="1">
    <location>
        <begin position="168"/>
        <end position="239"/>
    </location>
</feature>
<evidence type="ECO:0000256" key="1">
    <source>
        <dbReference type="SAM" id="MobiDB-lite"/>
    </source>
</evidence>
<dbReference type="HOGENOM" id="CLU_047591_0_0_1"/>
<sequence>MYSFPPNADHEDVFTDFGGAHEYPLEFPPQTYLDDQWPQPLQRQHESHDMGGTVGGMLSFDDDQVRSLFLCNRSKFLALPTQTPSTTEYEGTGYTNDYMYAPQPHAPQMYSLLAGGVPPNISHYFHQLPFHETGDIDYLYQTPYNTAMSGPAAQDYSRNSPVGPPLSEPQSHFTTTLPPASPTELTSPMTSSIGSSPRYSPMATSHISGPSTLSALNTSGVTAHSLSPATPLNRASQSPGFYGPESMRQSPISPSQKRPFEYSADDSLHGRRVTPRHDGASNVHSSPSAAGTSTTALSISSGVPGRGPTVPQQLYNVGTTNAFHFTTGGGMPVVFNVANGTGVPLQQLLHRQAVQLQAKDERILDMSGDTISIRIEWPGYPSYTKQIASKDWKKTRSPNTRERLATKVAEAVRSFFKKHANTPCNPLNSRWRIGPNGILVEHLVLVSLHRVSQGSWQPKLCLLHDDAQK</sequence>
<dbReference type="InParanoid" id="A0A0D0B522"/>
<reference evidence="3" key="2">
    <citation type="submission" date="2015-01" db="EMBL/GenBank/DDBJ databases">
        <title>Evolutionary Origins and Diversification of the Mycorrhizal Mutualists.</title>
        <authorList>
            <consortium name="DOE Joint Genome Institute"/>
            <consortium name="Mycorrhizal Genomics Consortium"/>
            <person name="Kohler A."/>
            <person name="Kuo A."/>
            <person name="Nagy L.G."/>
            <person name="Floudas D."/>
            <person name="Copeland A."/>
            <person name="Barry K.W."/>
            <person name="Cichocki N."/>
            <person name="Veneault-Fourrey C."/>
            <person name="LaButti K."/>
            <person name="Lindquist E.A."/>
            <person name="Lipzen A."/>
            <person name="Lundell T."/>
            <person name="Morin E."/>
            <person name="Murat C."/>
            <person name="Riley R."/>
            <person name="Ohm R."/>
            <person name="Sun H."/>
            <person name="Tunlid A."/>
            <person name="Henrissat B."/>
            <person name="Grigoriev I.V."/>
            <person name="Hibbett D.S."/>
            <person name="Martin F."/>
        </authorList>
    </citation>
    <scope>NUCLEOTIDE SEQUENCE [LARGE SCALE GENOMIC DNA]</scope>
    <source>
        <strain evidence="3">UH-Slu-Lm8-n1</strain>
    </source>
</reference>
<feature type="region of interest" description="Disordered" evidence="1">
    <location>
        <begin position="150"/>
        <end position="305"/>
    </location>
</feature>